<dbReference type="AlphaFoldDB" id="A0A9W8A1V9"/>
<dbReference type="PANTHER" id="PTHR23105">
    <property type="entry name" value="RIBOSOMAL PROTEIN L7AE FAMILY MEMBER"/>
    <property type="match status" value="1"/>
</dbReference>
<feature type="region of interest" description="Disordered" evidence="7">
    <location>
        <begin position="1"/>
        <end position="42"/>
    </location>
</feature>
<dbReference type="Proteomes" id="UP001150569">
    <property type="component" value="Unassembled WGS sequence"/>
</dbReference>
<feature type="compositionally biased region" description="Basic and acidic residues" evidence="7">
    <location>
        <begin position="12"/>
        <end position="32"/>
    </location>
</feature>
<keyword evidence="4 6" id="KW-0539">Nucleus</keyword>
<feature type="domain" description="Ribosomal protein eL8/eL30/eS12/Gadd45" evidence="8">
    <location>
        <begin position="62"/>
        <end position="149"/>
    </location>
</feature>
<organism evidence="9 10">
    <name type="scientific">Tieghemiomyces parasiticus</name>
    <dbReference type="NCBI Taxonomy" id="78921"/>
    <lineage>
        <taxon>Eukaryota</taxon>
        <taxon>Fungi</taxon>
        <taxon>Fungi incertae sedis</taxon>
        <taxon>Zoopagomycota</taxon>
        <taxon>Kickxellomycotina</taxon>
        <taxon>Dimargaritomycetes</taxon>
        <taxon>Dimargaritales</taxon>
        <taxon>Dimargaritaceae</taxon>
        <taxon>Tieghemiomyces</taxon>
    </lineage>
</organism>
<dbReference type="PROSITE" id="PS01082">
    <property type="entry name" value="RIBOSOMAL_L7AE"/>
    <property type="match status" value="1"/>
</dbReference>
<dbReference type="GO" id="GO:0031120">
    <property type="term" value="P:snRNA pseudouridine synthesis"/>
    <property type="evidence" value="ECO:0007669"/>
    <property type="project" value="UniProtKB-UniRule"/>
</dbReference>
<dbReference type="InterPro" id="IPR029064">
    <property type="entry name" value="Ribosomal_eL30-like_sf"/>
</dbReference>
<dbReference type="InterPro" id="IPR004037">
    <property type="entry name" value="Ribosomal_eL8-like_CS"/>
</dbReference>
<sequence>MGKKTKTPSKSSSKDKPVEDTPTKAMDVDTKPSKSTAAETAPSTTFVSPLAVPLANEKLAKATYKVLKKASKHKHVRRGVKEVVKSLRKGSKGLVVMAGNVAPMDVISHLPVLCEDNTVPYVFIPSKADLGASCMTKRPTCVVMLVPGGKTGTDPGIADYKSDYAELLESVAKLHA</sequence>
<evidence type="ECO:0000256" key="1">
    <source>
        <dbReference type="ARBA" id="ARBA00004604"/>
    </source>
</evidence>
<evidence type="ECO:0000313" key="9">
    <source>
        <dbReference type="EMBL" id="KAJ1918269.1"/>
    </source>
</evidence>
<reference evidence="9" key="1">
    <citation type="submission" date="2022-07" db="EMBL/GenBank/DDBJ databases">
        <title>Phylogenomic reconstructions and comparative analyses of Kickxellomycotina fungi.</title>
        <authorList>
            <person name="Reynolds N.K."/>
            <person name="Stajich J.E."/>
            <person name="Barry K."/>
            <person name="Grigoriev I.V."/>
            <person name="Crous P."/>
            <person name="Smith M.E."/>
        </authorList>
    </citation>
    <scope>NUCLEOTIDE SEQUENCE</scope>
    <source>
        <strain evidence="9">RSA 861</strain>
    </source>
</reference>
<proteinExistence type="inferred from homology"/>
<dbReference type="PRINTS" id="PR00881">
    <property type="entry name" value="L7ARS6FAMILY"/>
</dbReference>
<keyword evidence="5 6" id="KW-0687">Ribonucleoprotein</keyword>
<evidence type="ECO:0000256" key="7">
    <source>
        <dbReference type="SAM" id="MobiDB-lite"/>
    </source>
</evidence>
<accession>A0A9W8A1V9</accession>
<feature type="compositionally biased region" description="Polar residues" evidence="7">
    <location>
        <begin position="33"/>
        <end position="42"/>
    </location>
</feature>
<dbReference type="SUPFAM" id="SSF55315">
    <property type="entry name" value="L30e-like"/>
    <property type="match status" value="1"/>
</dbReference>
<dbReference type="GO" id="GO:0042254">
    <property type="term" value="P:ribosome biogenesis"/>
    <property type="evidence" value="ECO:0007669"/>
    <property type="project" value="InterPro"/>
</dbReference>
<dbReference type="InterPro" id="IPR050257">
    <property type="entry name" value="eL8/uL1-like"/>
</dbReference>
<dbReference type="GO" id="GO:0000398">
    <property type="term" value="P:mRNA splicing, via spliceosome"/>
    <property type="evidence" value="ECO:0007669"/>
    <property type="project" value="UniProtKB-UniRule"/>
</dbReference>
<evidence type="ECO:0000256" key="6">
    <source>
        <dbReference type="RuleBase" id="RU366039"/>
    </source>
</evidence>
<dbReference type="InterPro" id="IPR004038">
    <property type="entry name" value="Ribosomal_eL8/eL30/eS12/Gad45"/>
</dbReference>
<dbReference type="PRINTS" id="PR00883">
    <property type="entry name" value="NUCLEARHMG"/>
</dbReference>
<keyword evidence="10" id="KW-1185">Reference proteome</keyword>
<comment type="subcellular location">
    <subcellularLocation>
        <location evidence="1 6">Nucleus</location>
        <location evidence="1 6">Nucleolus</location>
    </subcellularLocation>
</comment>
<gene>
    <name evidence="9" type="primary">NHP2_1</name>
    <name evidence="9" type="ORF">IWQ60_007540</name>
</gene>
<comment type="similarity">
    <text evidence="2 6">Belongs to the eukaryotic ribosomal protein eL8 family.</text>
</comment>
<dbReference type="Pfam" id="PF01248">
    <property type="entry name" value="Ribosomal_L7Ae"/>
    <property type="match status" value="1"/>
</dbReference>
<evidence type="ECO:0000256" key="3">
    <source>
        <dbReference type="ARBA" id="ARBA00022884"/>
    </source>
</evidence>
<dbReference type="InterPro" id="IPR002415">
    <property type="entry name" value="H/ACA_rnp_Nhp2-like"/>
</dbReference>
<dbReference type="EMBL" id="JANBPT010000510">
    <property type="protein sequence ID" value="KAJ1918269.1"/>
    <property type="molecule type" value="Genomic_DNA"/>
</dbReference>
<name>A0A9W8A1V9_9FUNG</name>
<dbReference type="Gene3D" id="3.30.1330.30">
    <property type="match status" value="1"/>
</dbReference>
<dbReference type="GO" id="GO:0031429">
    <property type="term" value="C:box H/ACA snoRNP complex"/>
    <property type="evidence" value="ECO:0007669"/>
    <property type="project" value="UniProtKB-UniRule"/>
</dbReference>
<dbReference type="OrthoDB" id="5364946at2759"/>
<evidence type="ECO:0000313" key="10">
    <source>
        <dbReference type="Proteomes" id="UP001150569"/>
    </source>
</evidence>
<evidence type="ECO:0000256" key="2">
    <source>
        <dbReference type="ARBA" id="ARBA00007337"/>
    </source>
</evidence>
<dbReference type="InterPro" id="IPR018492">
    <property type="entry name" value="Ribosomal_eL8/Nhp2"/>
</dbReference>
<protein>
    <recommendedName>
        <fullName evidence="6">H/ACA ribonucleoprotein complex subunit 2</fullName>
    </recommendedName>
    <alternativeName>
        <fullName evidence="6">Nucleolar protein family A member 2</fullName>
    </alternativeName>
</protein>
<keyword evidence="3 6" id="KW-0694">RNA-binding</keyword>
<comment type="function">
    <text evidence="6">Common component of the spliceosome and rRNA processing machinery.</text>
</comment>
<evidence type="ECO:0000256" key="4">
    <source>
        <dbReference type="ARBA" id="ARBA00023242"/>
    </source>
</evidence>
<dbReference type="GO" id="GO:0003723">
    <property type="term" value="F:RNA binding"/>
    <property type="evidence" value="ECO:0007669"/>
    <property type="project" value="UniProtKB-UniRule"/>
</dbReference>
<evidence type="ECO:0000256" key="5">
    <source>
        <dbReference type="ARBA" id="ARBA00023274"/>
    </source>
</evidence>
<evidence type="ECO:0000259" key="8">
    <source>
        <dbReference type="Pfam" id="PF01248"/>
    </source>
</evidence>
<comment type="caution">
    <text evidence="9">The sequence shown here is derived from an EMBL/GenBank/DDBJ whole genome shotgun (WGS) entry which is preliminary data.</text>
</comment>
<comment type="function">
    <text evidence="6">Required for ribosome biogenesis. Part of a complex which catalyzes pseudouridylation of rRNA. This involves the isomerization of uridine such that the ribose is subsequently attached to C5, instead of the normal N1. Pseudouridine ('psi') residues may serve to stabilize the conformation of rRNAs.</text>
</comment>